<accession>A0ACC1HXY7</accession>
<reference evidence="1" key="1">
    <citation type="submission" date="2022-06" db="EMBL/GenBank/DDBJ databases">
        <title>Phylogenomic reconstructions and comparative analyses of Kickxellomycotina fungi.</title>
        <authorList>
            <person name="Reynolds N.K."/>
            <person name="Stajich J.E."/>
            <person name="Barry K."/>
            <person name="Grigoriev I.V."/>
            <person name="Crous P."/>
            <person name="Smith M.E."/>
        </authorList>
    </citation>
    <scope>NUCLEOTIDE SEQUENCE</scope>
    <source>
        <strain evidence="1">RSA 2271</strain>
    </source>
</reference>
<keyword evidence="2" id="KW-1185">Reference proteome</keyword>
<evidence type="ECO:0000313" key="1">
    <source>
        <dbReference type="EMBL" id="KAJ1680097.1"/>
    </source>
</evidence>
<proteinExistence type="predicted"/>
<name>A0ACC1HXY7_9FUNG</name>
<dbReference type="Proteomes" id="UP001145114">
    <property type="component" value="Unassembled WGS sequence"/>
</dbReference>
<protein>
    <submittedName>
        <fullName evidence="1">Uncharacterized protein</fullName>
    </submittedName>
</protein>
<evidence type="ECO:0000313" key="2">
    <source>
        <dbReference type="Proteomes" id="UP001145114"/>
    </source>
</evidence>
<comment type="caution">
    <text evidence="1">The sequence shown here is derived from an EMBL/GenBank/DDBJ whole genome shotgun (WGS) entry which is preliminary data.</text>
</comment>
<gene>
    <name evidence="1" type="ORF">EV182_000683</name>
</gene>
<dbReference type="EMBL" id="JAMZIH010000047">
    <property type="protein sequence ID" value="KAJ1680097.1"/>
    <property type="molecule type" value="Genomic_DNA"/>
</dbReference>
<sequence length="159" mass="18073">MLDKFLCNIAGQRVLGTMEKITTTADTTADAEVDGHDTDSDGYEPQRNAPCIPDRVLRCQQQPRYLATAKITTVALSEPPQGQRSVRNAMSQLVRWYIEEDEEASCSGSHQPLPLEEAARQSRRPLDKPKSTVFSTANIRDRRRRVVERGRPQFYRIQN</sequence>
<organism evidence="1 2">
    <name type="scientific">Spiromyces aspiralis</name>
    <dbReference type="NCBI Taxonomy" id="68401"/>
    <lineage>
        <taxon>Eukaryota</taxon>
        <taxon>Fungi</taxon>
        <taxon>Fungi incertae sedis</taxon>
        <taxon>Zoopagomycota</taxon>
        <taxon>Kickxellomycotina</taxon>
        <taxon>Kickxellomycetes</taxon>
        <taxon>Kickxellales</taxon>
        <taxon>Kickxellaceae</taxon>
        <taxon>Spiromyces</taxon>
    </lineage>
</organism>